<dbReference type="InterPro" id="IPR000281">
    <property type="entry name" value="HTH_RpiR"/>
</dbReference>
<gene>
    <name evidence="7" type="ORF">QE399_002293</name>
</gene>
<accession>A0ABU1IBJ2</accession>
<keyword evidence="4" id="KW-0804">Transcription</keyword>
<dbReference type="Pfam" id="PF01380">
    <property type="entry name" value="SIS"/>
    <property type="match status" value="1"/>
</dbReference>
<dbReference type="Gene3D" id="3.40.50.10490">
    <property type="entry name" value="Glucose-6-phosphate isomerase like protein, domain 1"/>
    <property type="match status" value="1"/>
</dbReference>
<comment type="caution">
    <text evidence="7">The sequence shown here is derived from an EMBL/GenBank/DDBJ whole genome shotgun (WGS) entry which is preliminary data.</text>
</comment>
<evidence type="ECO:0000256" key="1">
    <source>
        <dbReference type="ARBA" id="ARBA00023015"/>
    </source>
</evidence>
<protein>
    <submittedName>
        <fullName evidence="7">DNA-binding MurR/RpiR family transcriptional regulator</fullName>
    </submittedName>
</protein>
<dbReference type="EMBL" id="JAVIZX010000001">
    <property type="protein sequence ID" value="MDR6214604.1"/>
    <property type="molecule type" value="Genomic_DNA"/>
</dbReference>
<dbReference type="Pfam" id="PF01418">
    <property type="entry name" value="HTH_6"/>
    <property type="match status" value="1"/>
</dbReference>
<evidence type="ECO:0000256" key="2">
    <source>
        <dbReference type="ARBA" id="ARBA00023125"/>
    </source>
</evidence>
<dbReference type="PROSITE" id="PS51071">
    <property type="entry name" value="HTH_RPIR"/>
    <property type="match status" value="1"/>
</dbReference>
<dbReference type="CDD" id="cd05013">
    <property type="entry name" value="SIS_RpiR"/>
    <property type="match status" value="1"/>
</dbReference>
<proteinExistence type="predicted"/>
<dbReference type="InterPro" id="IPR046348">
    <property type="entry name" value="SIS_dom_sf"/>
</dbReference>
<dbReference type="SUPFAM" id="SSF53697">
    <property type="entry name" value="SIS domain"/>
    <property type="match status" value="1"/>
</dbReference>
<dbReference type="InterPro" id="IPR035472">
    <property type="entry name" value="RpiR-like_SIS"/>
</dbReference>
<evidence type="ECO:0000259" key="5">
    <source>
        <dbReference type="PROSITE" id="PS51071"/>
    </source>
</evidence>
<organism evidence="7 8">
    <name type="scientific">Paracidovorax wautersii</name>
    <dbReference type="NCBI Taxonomy" id="1177982"/>
    <lineage>
        <taxon>Bacteria</taxon>
        <taxon>Pseudomonadati</taxon>
        <taxon>Pseudomonadota</taxon>
        <taxon>Betaproteobacteria</taxon>
        <taxon>Burkholderiales</taxon>
        <taxon>Comamonadaceae</taxon>
        <taxon>Paracidovorax</taxon>
    </lineage>
</organism>
<dbReference type="InterPro" id="IPR009057">
    <property type="entry name" value="Homeodomain-like_sf"/>
</dbReference>
<dbReference type="Gene3D" id="1.10.10.10">
    <property type="entry name" value="Winged helix-like DNA-binding domain superfamily/Winged helix DNA-binding domain"/>
    <property type="match status" value="1"/>
</dbReference>
<feature type="domain" description="SIS" evidence="6">
    <location>
        <begin position="146"/>
        <end position="284"/>
    </location>
</feature>
<dbReference type="InterPro" id="IPR036388">
    <property type="entry name" value="WH-like_DNA-bd_sf"/>
</dbReference>
<dbReference type="Proteomes" id="UP001267710">
    <property type="component" value="Unassembled WGS sequence"/>
</dbReference>
<dbReference type="SUPFAM" id="SSF46689">
    <property type="entry name" value="Homeodomain-like"/>
    <property type="match status" value="1"/>
</dbReference>
<feature type="domain" description="HTH rpiR-type" evidence="5">
    <location>
        <begin position="22"/>
        <end position="98"/>
    </location>
</feature>
<dbReference type="InterPro" id="IPR001347">
    <property type="entry name" value="SIS_dom"/>
</dbReference>
<dbReference type="GO" id="GO:0003677">
    <property type="term" value="F:DNA binding"/>
    <property type="evidence" value="ECO:0007669"/>
    <property type="project" value="UniProtKB-KW"/>
</dbReference>
<keyword evidence="8" id="KW-1185">Reference proteome</keyword>
<evidence type="ECO:0000313" key="8">
    <source>
        <dbReference type="Proteomes" id="UP001267710"/>
    </source>
</evidence>
<keyword evidence="1" id="KW-0805">Transcription regulation</keyword>
<dbReference type="PANTHER" id="PTHR30514:SF18">
    <property type="entry name" value="RPIR-FAMILY TRANSCRIPTIONAL REGULATOR"/>
    <property type="match status" value="1"/>
</dbReference>
<keyword evidence="2 7" id="KW-0238">DNA-binding</keyword>
<name>A0ABU1IBJ2_9BURK</name>
<evidence type="ECO:0000259" key="6">
    <source>
        <dbReference type="PROSITE" id="PS51464"/>
    </source>
</evidence>
<dbReference type="PROSITE" id="PS51464">
    <property type="entry name" value="SIS"/>
    <property type="match status" value="1"/>
</dbReference>
<reference evidence="7 8" key="1">
    <citation type="submission" date="2023-08" db="EMBL/GenBank/DDBJ databases">
        <title>Functional and genomic diversity of the sorghum phyllosphere microbiome.</title>
        <authorList>
            <person name="Shade A."/>
        </authorList>
    </citation>
    <scope>NUCLEOTIDE SEQUENCE [LARGE SCALE GENOMIC DNA]</scope>
    <source>
        <strain evidence="7 8">SORGH_AS_0335</strain>
    </source>
</reference>
<sequence>MHNRPTQRLPRAASASAAHATMLLTERLAARAASLTASERALADDLLRHYPDGLMDSASAIAARTGTSASTVVRMFSKLGYDSLAEVRREARTEVTSRLQTAAQRAPATLGAERSLAECVDDALLHDQHNLAATRQGLDMAAFEATARLLGQDGGRVFVMAEKNSAPVASHLATHLNMCRPGVQDLGAGAPFAVDRMLWVEPQDVLLVFTIRRYSRGGLLAAQHFRAQGATVVALTDSPVAPIVQHAQHTLVARTANASPFDSYTAAFFLCNALVSAVAQLRHGAVGESLQRRDALWTRFQSDAIDGVLT</sequence>
<dbReference type="PANTHER" id="PTHR30514">
    <property type="entry name" value="GLUCOKINASE"/>
    <property type="match status" value="1"/>
</dbReference>
<evidence type="ECO:0000313" key="7">
    <source>
        <dbReference type="EMBL" id="MDR6214604.1"/>
    </source>
</evidence>
<evidence type="ECO:0000256" key="4">
    <source>
        <dbReference type="ARBA" id="ARBA00023163"/>
    </source>
</evidence>
<keyword evidence="3" id="KW-0324">Glycolysis</keyword>
<dbReference type="InterPro" id="IPR047640">
    <property type="entry name" value="RpiR-like"/>
</dbReference>
<evidence type="ECO:0000256" key="3">
    <source>
        <dbReference type="ARBA" id="ARBA00023152"/>
    </source>
</evidence>